<protein>
    <submittedName>
        <fullName evidence="1 2">Uncharacterized protein</fullName>
    </submittedName>
</protein>
<accession>A0A180H4F3</accession>
<proteinExistence type="predicted"/>
<organism evidence="1">
    <name type="scientific">Puccinia triticina (isolate 1-1 / race 1 (BBBD))</name>
    <name type="common">Brown leaf rust fungus</name>
    <dbReference type="NCBI Taxonomy" id="630390"/>
    <lineage>
        <taxon>Eukaryota</taxon>
        <taxon>Fungi</taxon>
        <taxon>Dikarya</taxon>
        <taxon>Basidiomycota</taxon>
        <taxon>Pucciniomycotina</taxon>
        <taxon>Pucciniomycetes</taxon>
        <taxon>Pucciniales</taxon>
        <taxon>Pucciniaceae</taxon>
        <taxon>Puccinia</taxon>
    </lineage>
</organism>
<dbReference type="VEuPathDB" id="FungiDB:PTTG_25080"/>
<dbReference type="EnsemblFungi" id="PTTG_25080-t43_1">
    <property type="protein sequence ID" value="PTTG_25080-t43_1-p1"/>
    <property type="gene ID" value="PTTG_25080"/>
</dbReference>
<reference evidence="1" key="2">
    <citation type="submission" date="2016-05" db="EMBL/GenBank/DDBJ databases">
        <title>Comparative analysis highlights variable genome content of wheat rusts and divergence of the mating loci.</title>
        <authorList>
            <person name="Cuomo C.A."/>
            <person name="Bakkeren G."/>
            <person name="Szabo L."/>
            <person name="Khalil H."/>
            <person name="Joly D."/>
            <person name="Goldberg J."/>
            <person name="Young S."/>
            <person name="Zeng Q."/>
            <person name="Fellers J."/>
        </authorList>
    </citation>
    <scope>NUCLEOTIDE SEQUENCE [LARGE SCALE GENOMIC DNA]</scope>
    <source>
        <strain evidence="1">1-1 BBBD Race 1</strain>
    </source>
</reference>
<reference evidence="2 3" key="3">
    <citation type="journal article" date="2017" name="G3 (Bethesda)">
        <title>Comparative analysis highlights variable genome content of wheat rusts and divergence of the mating loci.</title>
        <authorList>
            <person name="Cuomo C.A."/>
            <person name="Bakkeren G."/>
            <person name="Khalil H.B."/>
            <person name="Panwar V."/>
            <person name="Joly D."/>
            <person name="Linning R."/>
            <person name="Sakthikumar S."/>
            <person name="Song X."/>
            <person name="Adiconis X."/>
            <person name="Fan L."/>
            <person name="Goldberg J.M."/>
            <person name="Levin J.Z."/>
            <person name="Young S."/>
            <person name="Zeng Q."/>
            <person name="Anikster Y."/>
            <person name="Bruce M."/>
            <person name="Wang M."/>
            <person name="Yin C."/>
            <person name="McCallum B."/>
            <person name="Szabo L.J."/>
            <person name="Hulbert S."/>
            <person name="Chen X."/>
            <person name="Fellers J.P."/>
        </authorList>
    </citation>
    <scope>NUCLEOTIDE SEQUENCE</scope>
    <source>
        <strain evidence="2">isolate 1-1 / race 1 (BBBD)</strain>
        <strain evidence="3">Isolate 1-1 / race 1 (BBBD)</strain>
    </source>
</reference>
<dbReference type="Proteomes" id="UP000005240">
    <property type="component" value="Unassembled WGS sequence"/>
</dbReference>
<reference evidence="2" key="4">
    <citation type="submission" date="2025-05" db="UniProtKB">
        <authorList>
            <consortium name="EnsemblFungi"/>
        </authorList>
    </citation>
    <scope>IDENTIFICATION</scope>
    <source>
        <strain evidence="2">isolate 1-1 / race 1 (BBBD)</strain>
    </source>
</reference>
<gene>
    <name evidence="1" type="ORF">PTTG_25080</name>
</gene>
<dbReference type="EMBL" id="ADAS02000001">
    <property type="protein sequence ID" value="OAV99867.1"/>
    <property type="molecule type" value="Genomic_DNA"/>
</dbReference>
<keyword evidence="3" id="KW-1185">Reference proteome</keyword>
<sequence>MHGYPDGLASHPTHPAALLPPPKKPCGCPYIDLHVSRRVQSRRPALAALCRPLCQLQQAPPAPRTALVNWLENTHAPKDALNHPVSEDENHVPRAALMLAAKIHFAGACLVEPDLESLFDALELLRF</sequence>
<dbReference type="AlphaFoldDB" id="A0A180H4F3"/>
<name>A0A180H4F3_PUCT1</name>
<evidence type="ECO:0000313" key="1">
    <source>
        <dbReference type="EMBL" id="OAV99867.1"/>
    </source>
</evidence>
<evidence type="ECO:0000313" key="3">
    <source>
        <dbReference type="Proteomes" id="UP000005240"/>
    </source>
</evidence>
<reference evidence="1" key="1">
    <citation type="submission" date="2009-11" db="EMBL/GenBank/DDBJ databases">
        <authorList>
            <consortium name="The Broad Institute Genome Sequencing Platform"/>
            <person name="Ward D."/>
            <person name="Feldgarden M."/>
            <person name="Earl A."/>
            <person name="Young S.K."/>
            <person name="Zeng Q."/>
            <person name="Koehrsen M."/>
            <person name="Alvarado L."/>
            <person name="Berlin A."/>
            <person name="Bochicchio J."/>
            <person name="Borenstein D."/>
            <person name="Chapman S.B."/>
            <person name="Chen Z."/>
            <person name="Engels R."/>
            <person name="Freedman E."/>
            <person name="Gellesch M."/>
            <person name="Goldberg J."/>
            <person name="Griggs A."/>
            <person name="Gujja S."/>
            <person name="Heilman E."/>
            <person name="Heiman D."/>
            <person name="Hepburn T."/>
            <person name="Howarth C."/>
            <person name="Jen D."/>
            <person name="Larson L."/>
            <person name="Lewis B."/>
            <person name="Mehta T."/>
            <person name="Park D."/>
            <person name="Pearson M."/>
            <person name="Roberts A."/>
            <person name="Saif S."/>
            <person name="Shea T."/>
            <person name="Shenoy N."/>
            <person name="Sisk P."/>
            <person name="Stolte C."/>
            <person name="Sykes S."/>
            <person name="Thomson T."/>
            <person name="Walk T."/>
            <person name="White J."/>
            <person name="Yandava C."/>
            <person name="Izard J."/>
            <person name="Baranova O.V."/>
            <person name="Blanton J.M."/>
            <person name="Tanner A.C."/>
            <person name="Dewhirst F.E."/>
            <person name="Haas B."/>
            <person name="Nusbaum C."/>
            <person name="Birren B."/>
        </authorList>
    </citation>
    <scope>NUCLEOTIDE SEQUENCE [LARGE SCALE GENOMIC DNA]</scope>
    <source>
        <strain evidence="1">1-1 BBBD Race 1</strain>
    </source>
</reference>
<evidence type="ECO:0000313" key="2">
    <source>
        <dbReference type="EnsemblFungi" id="PTTG_25080-t43_1-p1"/>
    </source>
</evidence>